<protein>
    <submittedName>
        <fullName evidence="1">Uncharacterized protein</fullName>
    </submittedName>
</protein>
<reference evidence="1 2" key="1">
    <citation type="submission" date="2017-11" db="EMBL/GenBank/DDBJ databases">
        <title>De-novo sequencing of pomegranate (Punica granatum L.) genome.</title>
        <authorList>
            <person name="Akparov Z."/>
            <person name="Amiraslanov A."/>
            <person name="Hajiyeva S."/>
            <person name="Abbasov M."/>
            <person name="Kaur K."/>
            <person name="Hamwieh A."/>
            <person name="Solovyev V."/>
            <person name="Salamov A."/>
            <person name="Braich B."/>
            <person name="Kosarev P."/>
            <person name="Mahmoud A."/>
            <person name="Hajiyev E."/>
            <person name="Babayeva S."/>
            <person name="Izzatullayeva V."/>
            <person name="Mammadov A."/>
            <person name="Mammadov A."/>
            <person name="Sharifova S."/>
            <person name="Ojaghi J."/>
            <person name="Eynullazada K."/>
            <person name="Bayramov B."/>
            <person name="Abdulazimova A."/>
            <person name="Shahmuradov I."/>
        </authorList>
    </citation>
    <scope>NUCLEOTIDE SEQUENCE [LARGE SCALE GENOMIC DNA]</scope>
    <source>
        <strain evidence="2">cv. AG2017</strain>
        <tissue evidence="1">Leaf</tissue>
    </source>
</reference>
<evidence type="ECO:0000313" key="1">
    <source>
        <dbReference type="EMBL" id="PKI43829.1"/>
    </source>
</evidence>
<comment type="caution">
    <text evidence="1">The sequence shown here is derived from an EMBL/GenBank/DDBJ whole genome shotgun (WGS) entry which is preliminary data.</text>
</comment>
<accession>A0A2I0III4</accession>
<sequence length="252" mass="28368">MASAQVLPSSLLASKNIWQLGKRREWQAGSGQTSVAAPSPVDCEADGFGASSFMLITILHPFIKHVNICKLKHNLEMMTVPDSEIETGFFGGVVLQQWRGFYHQFQFGSSICHFSKARSCWHFDSKKNYHLFYGIYLVYDDCGYDDDDEELDEDGDGEDDYDYIESLSLDNVAIKCCSHGIIPSILPDRNAFLTGLPGRPIHGQVNGTRKQTYTHPMTTRTMEQVSDCLSKFILVSRVDPDPEKMGVFYVKT</sequence>
<gene>
    <name evidence="1" type="ORF">CRG98_035780</name>
</gene>
<proteinExistence type="predicted"/>
<dbReference type="EMBL" id="PGOL01002971">
    <property type="protein sequence ID" value="PKI43829.1"/>
    <property type="molecule type" value="Genomic_DNA"/>
</dbReference>
<keyword evidence="2" id="KW-1185">Reference proteome</keyword>
<dbReference type="Proteomes" id="UP000233551">
    <property type="component" value="Unassembled WGS sequence"/>
</dbReference>
<name>A0A2I0III4_PUNGR</name>
<dbReference type="AlphaFoldDB" id="A0A2I0III4"/>
<organism evidence="1 2">
    <name type="scientific">Punica granatum</name>
    <name type="common">Pomegranate</name>
    <dbReference type="NCBI Taxonomy" id="22663"/>
    <lineage>
        <taxon>Eukaryota</taxon>
        <taxon>Viridiplantae</taxon>
        <taxon>Streptophyta</taxon>
        <taxon>Embryophyta</taxon>
        <taxon>Tracheophyta</taxon>
        <taxon>Spermatophyta</taxon>
        <taxon>Magnoliopsida</taxon>
        <taxon>eudicotyledons</taxon>
        <taxon>Gunneridae</taxon>
        <taxon>Pentapetalae</taxon>
        <taxon>rosids</taxon>
        <taxon>malvids</taxon>
        <taxon>Myrtales</taxon>
        <taxon>Lythraceae</taxon>
        <taxon>Punica</taxon>
    </lineage>
</organism>
<evidence type="ECO:0000313" key="2">
    <source>
        <dbReference type="Proteomes" id="UP000233551"/>
    </source>
</evidence>